<name>A0A9Q6Z3I5_MYROD</name>
<evidence type="ECO:0000313" key="3">
    <source>
        <dbReference type="Proteomes" id="UP000596202"/>
    </source>
</evidence>
<organism evidence="2 3">
    <name type="scientific">Myroides odoratus</name>
    <name type="common">Flavobacterium odoratum</name>
    <dbReference type="NCBI Taxonomy" id="256"/>
    <lineage>
        <taxon>Bacteria</taxon>
        <taxon>Pseudomonadati</taxon>
        <taxon>Bacteroidota</taxon>
        <taxon>Flavobacteriia</taxon>
        <taxon>Flavobacteriales</taxon>
        <taxon>Flavobacteriaceae</taxon>
        <taxon>Myroides</taxon>
    </lineage>
</organism>
<evidence type="ECO:0000313" key="2">
    <source>
        <dbReference type="EMBL" id="QQU01058.1"/>
    </source>
</evidence>
<gene>
    <name evidence="2" type="ORF">I6I88_04690</name>
</gene>
<dbReference type="Proteomes" id="UP000596202">
    <property type="component" value="Chromosome"/>
</dbReference>
<protein>
    <submittedName>
        <fullName evidence="2">Uncharacterized protein</fullName>
    </submittedName>
</protein>
<dbReference type="GeneID" id="93526936"/>
<accession>A0A9Q6Z3I5</accession>
<proteinExistence type="predicted"/>
<feature type="compositionally biased region" description="Polar residues" evidence="1">
    <location>
        <begin position="112"/>
        <end position="128"/>
    </location>
</feature>
<reference evidence="2 3" key="1">
    <citation type="submission" date="2021-01" db="EMBL/GenBank/DDBJ databases">
        <title>FDA dAtabase for Regulatory Grade micrObial Sequences (FDA-ARGOS): Supporting development and validation of Infectious Disease Dx tests.</title>
        <authorList>
            <person name="Sproer C."/>
            <person name="Gronow S."/>
            <person name="Severitt S."/>
            <person name="Schroder I."/>
            <person name="Tallon L."/>
            <person name="Sadzewicz L."/>
            <person name="Zhao X."/>
            <person name="Boylan J."/>
            <person name="Ott S."/>
            <person name="Bowen H."/>
            <person name="Vavikolanu K."/>
            <person name="Mehta A."/>
            <person name="Aluvathingal J."/>
            <person name="Nadendla S."/>
            <person name="Lowell S."/>
            <person name="Myers T."/>
            <person name="Yan Y."/>
            <person name="Sichtig H."/>
        </authorList>
    </citation>
    <scope>NUCLEOTIDE SEQUENCE [LARGE SCALE GENOMIC DNA]</scope>
    <source>
        <strain evidence="2 3">FDAARGOS_1131</strain>
    </source>
</reference>
<sequence>MINLEKFSATTNYKIYLVNKGSSTKNFWCFLQKPEGVPTSNVYANSDAMLSVVPNYDGKNWFTIPLQYKVGAGASNQAVGLNVKIDSSVIKDAQLEQLWNAEYATAPPKQGPNLSISQGEKSPSSTIGIKSNKFNQVQNENEKWYSNMSFGIESANGFMGVTWAPSPNDKSTITPKFAFYIATGDFTSNSLADITTISNEAAIIELSSFKSLEVTVTLTEQGEWLVEPGAPKM</sequence>
<dbReference type="EMBL" id="CP068108">
    <property type="protein sequence ID" value="QQU01058.1"/>
    <property type="molecule type" value="Genomic_DNA"/>
</dbReference>
<feature type="region of interest" description="Disordered" evidence="1">
    <location>
        <begin position="109"/>
        <end position="128"/>
    </location>
</feature>
<dbReference type="RefSeq" id="WP_002991283.1">
    <property type="nucleotide sequence ID" value="NZ_CP068108.1"/>
</dbReference>
<dbReference type="OrthoDB" id="1437448at2"/>
<evidence type="ECO:0000256" key="1">
    <source>
        <dbReference type="SAM" id="MobiDB-lite"/>
    </source>
</evidence>
<dbReference type="AlphaFoldDB" id="A0A9Q6Z3I5"/>